<dbReference type="SUPFAM" id="SSF47072">
    <property type="entry name" value="Cysteine alpha-hairpin motif"/>
    <property type="match status" value="1"/>
</dbReference>
<dbReference type="EMBL" id="CADCXV010000684">
    <property type="protein sequence ID" value="CAB0032612.1"/>
    <property type="molecule type" value="Genomic_DNA"/>
</dbReference>
<name>A0A6H5I7C3_9HYME</name>
<dbReference type="PANTHER" id="PTHR31278:SF2">
    <property type="entry name" value="SMALL RIBOSOMAL SUBUNIT PROTEIN MS37"/>
    <property type="match status" value="1"/>
</dbReference>
<protein>
    <recommendedName>
        <fullName evidence="2">CHCH domain-containing protein</fullName>
    </recommendedName>
</protein>
<dbReference type="InterPro" id="IPR009069">
    <property type="entry name" value="Cys_alpha_HP_mot_SF"/>
</dbReference>
<keyword evidence="4" id="KW-1185">Reference proteome</keyword>
<reference evidence="3 4" key="1">
    <citation type="submission" date="2020-02" db="EMBL/GenBank/DDBJ databases">
        <authorList>
            <person name="Ferguson B K."/>
        </authorList>
    </citation>
    <scope>NUCLEOTIDE SEQUENCE [LARGE SCALE GENOMIC DNA]</scope>
</reference>
<keyword evidence="1" id="KW-1015">Disulfide bond</keyword>
<dbReference type="GO" id="GO:0003723">
    <property type="term" value="F:RNA binding"/>
    <property type="evidence" value="ECO:0007669"/>
    <property type="project" value="TreeGrafter"/>
</dbReference>
<accession>A0A6H5I7C3</accession>
<evidence type="ECO:0000256" key="1">
    <source>
        <dbReference type="ARBA" id="ARBA00023157"/>
    </source>
</evidence>
<dbReference type="PROSITE" id="PS51808">
    <property type="entry name" value="CHCH"/>
    <property type="match status" value="1"/>
</dbReference>
<dbReference type="GO" id="GO:0032543">
    <property type="term" value="P:mitochondrial translation"/>
    <property type="evidence" value="ECO:0007669"/>
    <property type="project" value="InterPro"/>
</dbReference>
<dbReference type="InterPro" id="IPR010625">
    <property type="entry name" value="CHCH"/>
</dbReference>
<dbReference type="Pfam" id="PF06747">
    <property type="entry name" value="CHCH"/>
    <property type="match status" value="1"/>
</dbReference>
<evidence type="ECO:0000313" key="3">
    <source>
        <dbReference type="EMBL" id="CAB0032612.1"/>
    </source>
</evidence>
<organism evidence="3 4">
    <name type="scientific">Trichogramma brassicae</name>
    <dbReference type="NCBI Taxonomy" id="86971"/>
    <lineage>
        <taxon>Eukaryota</taxon>
        <taxon>Metazoa</taxon>
        <taxon>Ecdysozoa</taxon>
        <taxon>Arthropoda</taxon>
        <taxon>Hexapoda</taxon>
        <taxon>Insecta</taxon>
        <taxon>Pterygota</taxon>
        <taxon>Neoptera</taxon>
        <taxon>Endopterygota</taxon>
        <taxon>Hymenoptera</taxon>
        <taxon>Apocrita</taxon>
        <taxon>Proctotrupomorpha</taxon>
        <taxon>Chalcidoidea</taxon>
        <taxon>Trichogrammatidae</taxon>
        <taxon>Trichogramma</taxon>
    </lineage>
</organism>
<evidence type="ECO:0000259" key="2">
    <source>
        <dbReference type="Pfam" id="PF06747"/>
    </source>
</evidence>
<dbReference type="InterPro" id="IPR033620">
    <property type="entry name" value="Ribosomal_mS37_met"/>
</dbReference>
<dbReference type="Proteomes" id="UP000479190">
    <property type="component" value="Unassembled WGS sequence"/>
</dbReference>
<proteinExistence type="predicted"/>
<gene>
    <name evidence="3" type="ORF">TBRA_LOCUS4542</name>
</gene>
<dbReference type="PANTHER" id="PTHR31278">
    <property type="entry name" value="CHCHD1"/>
    <property type="match status" value="1"/>
</dbReference>
<dbReference type="GO" id="GO:0005654">
    <property type="term" value="C:nucleoplasm"/>
    <property type="evidence" value="ECO:0007669"/>
    <property type="project" value="TreeGrafter"/>
</dbReference>
<feature type="domain" description="CHCH" evidence="2">
    <location>
        <begin position="51"/>
        <end position="85"/>
    </location>
</feature>
<dbReference type="OrthoDB" id="5825849at2759"/>
<evidence type="ECO:0000313" key="4">
    <source>
        <dbReference type="Proteomes" id="UP000479190"/>
    </source>
</evidence>
<dbReference type="GO" id="GO:0005761">
    <property type="term" value="C:mitochondrial ribosome"/>
    <property type="evidence" value="ECO:0007669"/>
    <property type="project" value="InterPro"/>
</dbReference>
<sequence>MWLSDKLFAFRAPGKGRKPQPPNATVFQAILPLKLKDRVSGKHDQSKAGDCLYEMSLVIACLKENEYENKLCQKEVSAFNGCYKKYLKETAESKAAQQKGILVPGDRNLTRKQIARLLKIRPML</sequence>
<dbReference type="AlphaFoldDB" id="A0A6H5I7C3"/>